<feature type="transmembrane region" description="Helical" evidence="7">
    <location>
        <begin position="43"/>
        <end position="62"/>
    </location>
</feature>
<dbReference type="RefSeq" id="WP_201807207.1">
    <property type="nucleotide sequence ID" value="NZ_JAERRI010000012.1"/>
</dbReference>
<feature type="transmembrane region" description="Helical" evidence="7">
    <location>
        <begin position="390"/>
        <end position="414"/>
    </location>
</feature>
<feature type="transmembrane region" description="Helical" evidence="7">
    <location>
        <begin position="320"/>
        <end position="344"/>
    </location>
</feature>
<reference evidence="8 9" key="1">
    <citation type="submission" date="2021-01" db="EMBL/GenBank/DDBJ databases">
        <title>WGS of actinomycetes isolated from Thailand.</title>
        <authorList>
            <person name="Thawai C."/>
        </authorList>
    </citation>
    <scope>NUCLEOTIDE SEQUENCE [LARGE SCALE GENOMIC DNA]</scope>
    <source>
        <strain evidence="8 9">CH9-7</strain>
    </source>
</reference>
<evidence type="ECO:0000256" key="7">
    <source>
        <dbReference type="SAM" id="Phobius"/>
    </source>
</evidence>
<feature type="compositionally biased region" description="Low complexity" evidence="6">
    <location>
        <begin position="503"/>
        <end position="521"/>
    </location>
</feature>
<evidence type="ECO:0000313" key="9">
    <source>
        <dbReference type="Proteomes" id="UP000629371"/>
    </source>
</evidence>
<dbReference type="PIRSF" id="PIRSF006060">
    <property type="entry name" value="AA_transporter"/>
    <property type="match status" value="1"/>
</dbReference>
<feature type="transmembrane region" description="Helical" evidence="7">
    <location>
        <begin position="154"/>
        <end position="175"/>
    </location>
</feature>
<dbReference type="EMBL" id="JAERRI010000012">
    <property type="protein sequence ID" value="MBL1092106.1"/>
    <property type="molecule type" value="Genomic_DNA"/>
</dbReference>
<keyword evidence="2" id="KW-0813">Transport</keyword>
<feature type="transmembrane region" description="Helical" evidence="7">
    <location>
        <begin position="466"/>
        <end position="489"/>
    </location>
</feature>
<dbReference type="PANTHER" id="PTHR45649:SF26">
    <property type="entry name" value="OS04G0435100 PROTEIN"/>
    <property type="match status" value="1"/>
</dbReference>
<dbReference type="PANTHER" id="PTHR45649">
    <property type="entry name" value="AMINO-ACID PERMEASE BAT1"/>
    <property type="match status" value="1"/>
</dbReference>
<proteinExistence type="predicted"/>
<evidence type="ECO:0000256" key="6">
    <source>
        <dbReference type="SAM" id="MobiDB-lite"/>
    </source>
</evidence>
<keyword evidence="5 7" id="KW-0472">Membrane</keyword>
<comment type="subcellular location">
    <subcellularLocation>
        <location evidence="1">Membrane</location>
        <topology evidence="1">Multi-pass membrane protein</topology>
    </subcellularLocation>
</comment>
<name>A0ABS1MWE4_9ACTN</name>
<organism evidence="8 9">
    <name type="scientific">Streptomyces siderophoricus</name>
    <dbReference type="NCBI Taxonomy" id="2802281"/>
    <lineage>
        <taxon>Bacteria</taxon>
        <taxon>Bacillati</taxon>
        <taxon>Actinomycetota</taxon>
        <taxon>Actinomycetes</taxon>
        <taxon>Kitasatosporales</taxon>
        <taxon>Streptomycetaceae</taxon>
        <taxon>Streptomyces</taxon>
    </lineage>
</organism>
<evidence type="ECO:0000256" key="3">
    <source>
        <dbReference type="ARBA" id="ARBA00022692"/>
    </source>
</evidence>
<comment type="caution">
    <text evidence="8">The sequence shown here is derived from an EMBL/GenBank/DDBJ whole genome shotgun (WGS) entry which is preliminary data.</text>
</comment>
<feature type="transmembrane region" description="Helical" evidence="7">
    <location>
        <begin position="118"/>
        <end position="142"/>
    </location>
</feature>
<protein>
    <submittedName>
        <fullName evidence="8">Amino acid permease</fullName>
    </submittedName>
</protein>
<dbReference type="Gene3D" id="1.20.1740.10">
    <property type="entry name" value="Amino acid/polyamine transporter I"/>
    <property type="match status" value="1"/>
</dbReference>
<evidence type="ECO:0000256" key="4">
    <source>
        <dbReference type="ARBA" id="ARBA00022989"/>
    </source>
</evidence>
<keyword evidence="3 7" id="KW-0812">Transmembrane</keyword>
<evidence type="ECO:0000256" key="1">
    <source>
        <dbReference type="ARBA" id="ARBA00004141"/>
    </source>
</evidence>
<feature type="region of interest" description="Disordered" evidence="6">
    <location>
        <begin position="498"/>
        <end position="521"/>
    </location>
</feature>
<evidence type="ECO:0000256" key="2">
    <source>
        <dbReference type="ARBA" id="ARBA00022448"/>
    </source>
</evidence>
<sequence>MSHSTPPHRPPAGSTVSAAGGDGDTARLASLGYTQELRRSLNILGNIAMGFAVVSPVVALYAVSMIGTMIAGPAWIWALPVVLAGQCLVVNVYSELTSQWPLAGGPYQWGRRLIGPRFGWLSGWVWQFAVMFGNTTVAYLAAPWVFALIGVTPSPGAMVAVSMAIVLLCALVNAYGINLLKWFVSAGIAGEAIASVLVGLSLLLFFRKHPFSLFTHTFGAEALSGGSVPLALLTVLAVAGWAFIGFDACVSTAEETKDAGRQVPRAMWWALLSVGAVVILNAVAVALSYPHTATAVAGKDVDPVTTAVVTSFGSWSDKPFVLVVLVSFLACAMASQGGAARGLYSLARDDVFPFSRQVRKVNTQQAPIGGLIASTLVSGAALLLGLNATAIGSLIAFGTAATFVPFFLVTAAALSARLRGTWVPGGHIRQGRKGTVLNVTAVAWTGFEVTNVAWPRAVLAPPGAPWYQIWAAPLGVAVVLGAGTVYLMARRPQDRIPARAETDAAGAAAAPSTVPATEPQP</sequence>
<feature type="transmembrane region" description="Helical" evidence="7">
    <location>
        <begin position="226"/>
        <end position="246"/>
    </location>
</feature>
<evidence type="ECO:0000313" key="8">
    <source>
        <dbReference type="EMBL" id="MBL1092106.1"/>
    </source>
</evidence>
<feature type="transmembrane region" description="Helical" evidence="7">
    <location>
        <begin position="182"/>
        <end position="206"/>
    </location>
</feature>
<gene>
    <name evidence="8" type="ORF">JK360_22385</name>
</gene>
<feature type="transmembrane region" description="Helical" evidence="7">
    <location>
        <begin position="365"/>
        <end position="384"/>
    </location>
</feature>
<feature type="transmembrane region" description="Helical" evidence="7">
    <location>
        <begin position="435"/>
        <end position="454"/>
    </location>
</feature>
<feature type="region of interest" description="Disordered" evidence="6">
    <location>
        <begin position="1"/>
        <end position="21"/>
    </location>
</feature>
<feature type="transmembrane region" description="Helical" evidence="7">
    <location>
        <begin position="74"/>
        <end position="93"/>
    </location>
</feature>
<accession>A0ABS1MWE4</accession>
<keyword evidence="9" id="KW-1185">Reference proteome</keyword>
<keyword evidence="4 7" id="KW-1133">Transmembrane helix</keyword>
<dbReference type="InterPro" id="IPR002293">
    <property type="entry name" value="AA/rel_permease1"/>
</dbReference>
<feature type="transmembrane region" description="Helical" evidence="7">
    <location>
        <begin position="267"/>
        <end position="289"/>
    </location>
</feature>
<dbReference type="Proteomes" id="UP000629371">
    <property type="component" value="Unassembled WGS sequence"/>
</dbReference>
<dbReference type="Pfam" id="PF13520">
    <property type="entry name" value="AA_permease_2"/>
    <property type="match status" value="1"/>
</dbReference>
<evidence type="ECO:0000256" key="5">
    <source>
        <dbReference type="ARBA" id="ARBA00023136"/>
    </source>
</evidence>